<dbReference type="RefSeq" id="WP_380054050.1">
    <property type="nucleotide sequence ID" value="NZ_JBHSWB010000001.1"/>
</dbReference>
<gene>
    <name evidence="1" type="ORF">ACFP90_03035</name>
</gene>
<keyword evidence="2" id="KW-1185">Reference proteome</keyword>
<evidence type="ECO:0000313" key="2">
    <source>
        <dbReference type="Proteomes" id="UP001596317"/>
    </source>
</evidence>
<comment type="caution">
    <text evidence="1">The sequence shown here is derived from an EMBL/GenBank/DDBJ whole genome shotgun (WGS) entry which is preliminary data.</text>
</comment>
<organism evidence="1 2">
    <name type="scientific">Deinococcus multiflagellatus</name>
    <dbReference type="NCBI Taxonomy" id="1656887"/>
    <lineage>
        <taxon>Bacteria</taxon>
        <taxon>Thermotogati</taxon>
        <taxon>Deinococcota</taxon>
        <taxon>Deinococci</taxon>
        <taxon>Deinococcales</taxon>
        <taxon>Deinococcaceae</taxon>
        <taxon>Deinococcus</taxon>
    </lineage>
</organism>
<proteinExistence type="predicted"/>
<sequence length="127" mass="13637">MAAYERSGRTFSGIWTVTGKAKGTEKFDWDGRKAMRTPVSGANPDGSTYRGELLLGVQDEYSAVEWQIGDDTTPGVGLLSDDFYAVAFGSDQCSVGVYNVLGGVLAGRFFQGEEQDDVPLAEVATPR</sequence>
<evidence type="ECO:0000313" key="1">
    <source>
        <dbReference type="EMBL" id="MFC6659461.1"/>
    </source>
</evidence>
<protein>
    <submittedName>
        <fullName evidence="1">Uncharacterized protein</fullName>
    </submittedName>
</protein>
<reference evidence="2" key="1">
    <citation type="journal article" date="2019" name="Int. J. Syst. Evol. Microbiol.">
        <title>The Global Catalogue of Microorganisms (GCM) 10K type strain sequencing project: providing services to taxonomists for standard genome sequencing and annotation.</title>
        <authorList>
            <consortium name="The Broad Institute Genomics Platform"/>
            <consortium name="The Broad Institute Genome Sequencing Center for Infectious Disease"/>
            <person name="Wu L."/>
            <person name="Ma J."/>
        </authorList>
    </citation>
    <scope>NUCLEOTIDE SEQUENCE [LARGE SCALE GENOMIC DNA]</scope>
    <source>
        <strain evidence="2">CCUG 63830</strain>
    </source>
</reference>
<dbReference type="Proteomes" id="UP001596317">
    <property type="component" value="Unassembled WGS sequence"/>
</dbReference>
<accession>A0ABW1ZF60</accession>
<dbReference type="EMBL" id="JBHSWB010000001">
    <property type="protein sequence ID" value="MFC6659461.1"/>
    <property type="molecule type" value="Genomic_DNA"/>
</dbReference>
<name>A0ABW1ZF60_9DEIO</name>